<dbReference type="SMART" id="SM00642">
    <property type="entry name" value="Aamy"/>
    <property type="match status" value="1"/>
</dbReference>
<dbReference type="OrthoDB" id="9805159at2"/>
<accession>U7Q9B4</accession>
<reference evidence="6 7" key="1">
    <citation type="journal article" date="2013" name="Front. Microbiol.">
        <title>Comparative genomic analyses of the cyanobacterium, Lyngbya aestuarii BL J, a powerful hydrogen producer.</title>
        <authorList>
            <person name="Kothari A."/>
            <person name="Vaughn M."/>
            <person name="Garcia-Pichel F."/>
        </authorList>
    </citation>
    <scope>NUCLEOTIDE SEQUENCE [LARGE SCALE GENOMIC DNA]</scope>
    <source>
        <strain evidence="6 7">BL J</strain>
    </source>
</reference>
<comment type="similarity">
    <text evidence="1">Belongs to the glycosyl hydrolase 13 family. Sucrose phosphorylase subfamily.</text>
</comment>
<dbReference type="InterPro" id="IPR017853">
    <property type="entry name" value="GH"/>
</dbReference>
<evidence type="ECO:0000259" key="5">
    <source>
        <dbReference type="SMART" id="SM00642"/>
    </source>
</evidence>
<dbReference type="RefSeq" id="WP_023069352.1">
    <property type="nucleotide sequence ID" value="NZ_AUZM01000101.1"/>
</dbReference>
<evidence type="ECO:0000313" key="6">
    <source>
        <dbReference type="EMBL" id="ERT04384.1"/>
    </source>
</evidence>
<dbReference type="Pfam" id="PF00128">
    <property type="entry name" value="Alpha-amylase"/>
    <property type="match status" value="1"/>
</dbReference>
<dbReference type="InterPro" id="IPR013780">
    <property type="entry name" value="Glyco_hydro_b"/>
</dbReference>
<dbReference type="AlphaFoldDB" id="U7Q9B4"/>
<feature type="domain" description="Glycosyl hydrolase family 13 catalytic" evidence="5">
    <location>
        <begin position="60"/>
        <end position="491"/>
    </location>
</feature>
<dbReference type="Gene3D" id="3.20.20.80">
    <property type="entry name" value="Glycosidases"/>
    <property type="match status" value="1"/>
</dbReference>
<dbReference type="PANTHER" id="PTHR38784:SF1">
    <property type="entry name" value="SUCROSE PHOSPHORYLASE"/>
    <property type="match status" value="1"/>
</dbReference>
<keyword evidence="7" id="KW-1185">Reference proteome</keyword>
<dbReference type="InterPro" id="IPR045857">
    <property type="entry name" value="O16G_dom_2"/>
</dbReference>
<evidence type="ECO:0000256" key="3">
    <source>
        <dbReference type="ARBA" id="ARBA00022679"/>
    </source>
</evidence>
<name>U7Q9B4_9CYAN</name>
<sequence length="582" mass="67108">MAITQSLEKYQYFQQRVQPLLEIIYDQSTVQTLLKQIFEILQDYSSDFHEENLNKWSQDNILLITYGNSIEKFGEQPLLTLKNFLDKYLKDTITGVHILPFFPYSSDDGFSVIDYLKVNPQLGDWEDIENIANQFDLMADLVINHISSQSDWFQQFQQGEKPGSDYFITVDPSTDLSAVVRPRSTPVITPVDTPEGEKHVWATFSEDQIDLNFANPNVLLEFIKIILIYVQKGSKYIRLDAVGFLWKEIGTSCIHLPQTHAVVKLLRELLQLVNPSVVLITETNVPNRENLSYLGNRNEAHMIYNFSLPPLVLHALIQGKSDYLKTWMMSMPPAPLGCAYFNFTASHDGIGLRPTEGLLSEQEYWTMLETMKKFGGKVSMRTKPDGSESPYELNISLFDAMKGTVRGEDKWQVQRFLCSQTIMMSLEGIPAFYIHSLLATPNDYIKLKQTGINRSINRSKLDLNELENKLSHPNSPQSIVFRELCRRIQIRRHQTAFHPNATQYTLQLKRVLFGFWRQSIIRDQSIFCIFNLTDQPQVLRLSDLNLVCTDPWCDLISGETVDNIYSCLNLHPYQAIWLTNKF</sequence>
<feature type="binding site" evidence="4">
    <location>
        <begin position="347"/>
        <end position="348"/>
    </location>
    <ligand>
        <name>substrate</name>
    </ligand>
</feature>
<proteinExistence type="inferred from homology"/>
<dbReference type="PIRSF" id="PIRSF003059">
    <property type="entry name" value="Sucrose_phosphorylase"/>
    <property type="match status" value="1"/>
</dbReference>
<dbReference type="GO" id="GO:0016757">
    <property type="term" value="F:glycosyltransferase activity"/>
    <property type="evidence" value="ECO:0007669"/>
    <property type="project" value="UniProtKB-KW"/>
</dbReference>
<keyword evidence="2" id="KW-0328">Glycosyltransferase</keyword>
<evidence type="ECO:0000256" key="4">
    <source>
        <dbReference type="PIRSR" id="PIRSR003059-2"/>
    </source>
</evidence>
<feature type="binding site" evidence="4">
    <location>
        <begin position="238"/>
        <end position="240"/>
    </location>
    <ligand>
        <name>substrate</name>
    </ligand>
</feature>
<gene>
    <name evidence="6" type="ORF">M595_5678</name>
</gene>
<evidence type="ECO:0000313" key="7">
    <source>
        <dbReference type="Proteomes" id="UP000017127"/>
    </source>
</evidence>
<organism evidence="6 7">
    <name type="scientific">Lyngbya aestuarii BL J</name>
    <dbReference type="NCBI Taxonomy" id="1348334"/>
    <lineage>
        <taxon>Bacteria</taxon>
        <taxon>Bacillati</taxon>
        <taxon>Cyanobacteriota</taxon>
        <taxon>Cyanophyceae</taxon>
        <taxon>Oscillatoriophycideae</taxon>
        <taxon>Oscillatoriales</taxon>
        <taxon>Microcoleaceae</taxon>
        <taxon>Lyngbya</taxon>
    </lineage>
</organism>
<feature type="binding site" evidence="4">
    <location>
        <position position="454"/>
    </location>
    <ligand>
        <name>substrate</name>
    </ligand>
</feature>
<dbReference type="GO" id="GO:0005975">
    <property type="term" value="P:carbohydrate metabolic process"/>
    <property type="evidence" value="ECO:0007669"/>
    <property type="project" value="InterPro"/>
</dbReference>
<dbReference type="Gene3D" id="2.60.40.1180">
    <property type="entry name" value="Golgi alpha-mannosidase II"/>
    <property type="match status" value="1"/>
</dbReference>
<dbReference type="Gene3D" id="3.90.400.10">
    <property type="entry name" value="Oligo-1,6-glucosidase, Domain 2"/>
    <property type="match status" value="1"/>
</dbReference>
<comment type="caution">
    <text evidence="6">The sequence shown here is derived from an EMBL/GenBank/DDBJ whole genome shotgun (WGS) entry which is preliminary data.</text>
</comment>
<evidence type="ECO:0000256" key="1">
    <source>
        <dbReference type="ARBA" id="ARBA00008452"/>
    </source>
</evidence>
<feature type="binding site" evidence="4">
    <location>
        <position position="145"/>
    </location>
    <ligand>
        <name>substrate</name>
    </ligand>
</feature>
<dbReference type="SUPFAM" id="SSF51445">
    <property type="entry name" value="(Trans)glycosidases"/>
    <property type="match status" value="1"/>
</dbReference>
<dbReference type="InterPro" id="IPR016377">
    <property type="entry name" value="Sucrose_GGa_phosphorylase-rel"/>
</dbReference>
<dbReference type="InterPro" id="IPR006047">
    <property type="entry name" value="GH13_cat_dom"/>
</dbReference>
<protein>
    <submittedName>
        <fullName evidence="6">Alpha amylase, catalytic domain protein</fullName>
    </submittedName>
</protein>
<dbReference type="InterPro" id="IPR033746">
    <property type="entry name" value="GGa_phosphorylase"/>
</dbReference>
<evidence type="ECO:0000256" key="2">
    <source>
        <dbReference type="ARBA" id="ARBA00022676"/>
    </source>
</evidence>
<keyword evidence="3" id="KW-0808">Transferase</keyword>
<dbReference type="CDD" id="cd11356">
    <property type="entry name" value="AmyAc_Sucrose_phosphorylase-like_1"/>
    <property type="match status" value="1"/>
</dbReference>
<dbReference type="PATRIC" id="fig|1348334.3.peg.5454"/>
<dbReference type="Proteomes" id="UP000017127">
    <property type="component" value="Unassembled WGS sequence"/>
</dbReference>
<dbReference type="EMBL" id="AUZM01000101">
    <property type="protein sequence ID" value="ERT04384.1"/>
    <property type="molecule type" value="Genomic_DNA"/>
</dbReference>
<feature type="binding site" evidence="4">
    <location>
        <position position="107"/>
    </location>
    <ligand>
        <name>substrate</name>
    </ligand>
</feature>
<dbReference type="PANTHER" id="PTHR38784">
    <property type="entry name" value="SUCROSE PHOSPHORYLASE"/>
    <property type="match status" value="1"/>
</dbReference>